<dbReference type="PhylomeDB" id="A7SFY9"/>
<keyword evidence="9" id="KW-1185">Reference proteome</keyword>
<dbReference type="InterPro" id="IPR001104">
    <property type="entry name" value="3-oxo-5_a-steroid_4-DH_C"/>
</dbReference>
<dbReference type="GO" id="GO:0016020">
    <property type="term" value="C:membrane"/>
    <property type="evidence" value="ECO:0007669"/>
    <property type="project" value="UniProtKB-SubCell"/>
</dbReference>
<dbReference type="PROSITE" id="PS50244">
    <property type="entry name" value="S5A_REDUCTASE"/>
    <property type="match status" value="1"/>
</dbReference>
<evidence type="ECO:0000256" key="3">
    <source>
        <dbReference type="ARBA" id="ARBA00022692"/>
    </source>
</evidence>
<proteinExistence type="inferred from homology"/>
<dbReference type="HOGENOM" id="CLU_065395_2_1_1"/>
<reference evidence="8 9" key="1">
    <citation type="journal article" date="2007" name="Science">
        <title>Sea anemone genome reveals ancestral eumetazoan gene repertoire and genomic organization.</title>
        <authorList>
            <person name="Putnam N.H."/>
            <person name="Srivastava M."/>
            <person name="Hellsten U."/>
            <person name="Dirks B."/>
            <person name="Chapman J."/>
            <person name="Salamov A."/>
            <person name="Terry A."/>
            <person name="Shapiro H."/>
            <person name="Lindquist E."/>
            <person name="Kapitonov V.V."/>
            <person name="Jurka J."/>
            <person name="Genikhovich G."/>
            <person name="Grigoriev I.V."/>
            <person name="Lucas S.M."/>
            <person name="Steele R.E."/>
            <person name="Finnerty J.R."/>
            <person name="Technau U."/>
            <person name="Martindale M.Q."/>
            <person name="Rokhsar D.S."/>
        </authorList>
    </citation>
    <scope>NUCLEOTIDE SEQUENCE [LARGE SCALE GENOMIC DNA]</scope>
    <source>
        <strain evidence="9">CH2 X CH6</strain>
    </source>
</reference>
<dbReference type="GO" id="GO:0006629">
    <property type="term" value="P:lipid metabolic process"/>
    <property type="evidence" value="ECO:0007669"/>
    <property type="project" value="InterPro"/>
</dbReference>
<feature type="transmembrane region" description="Helical" evidence="6">
    <location>
        <begin position="121"/>
        <end position="148"/>
    </location>
</feature>
<accession>A7SFY9</accession>
<sequence>KIALASYVAHFVKRILECIFLHKYSRDIELSSIGAFYSLGAVIQHYWCNMYTSDTTAQRLSNNQLLITAGLIVYAIGEMTNFQHHLILANLRPVGSAAGKYAVPTGGLFDVAICPHYFGELMAWLGMAIAGQHFALYLSWLTMVAYLAGRSHQTRHWYIKKIENFPQDRWNLLPGI</sequence>
<dbReference type="GO" id="GO:0016491">
    <property type="term" value="F:oxidoreductase activity"/>
    <property type="evidence" value="ECO:0000318"/>
    <property type="project" value="GO_Central"/>
</dbReference>
<keyword evidence="5 6" id="KW-0472">Membrane</keyword>
<keyword evidence="4 6" id="KW-1133">Transmembrane helix</keyword>
<gene>
    <name evidence="8" type="ORF">NEMVEDRAFT_v1g71716</name>
</gene>
<evidence type="ECO:0000256" key="1">
    <source>
        <dbReference type="ARBA" id="ARBA00004141"/>
    </source>
</evidence>
<dbReference type="OMA" id="EYSKFWN"/>
<dbReference type="PANTHER" id="PTHR10556">
    <property type="entry name" value="3-OXO-5-ALPHA-STEROID 4-DEHYDROGENASE"/>
    <property type="match status" value="1"/>
</dbReference>
<feature type="domain" description="3-oxo-5-alpha-steroid 4-dehydrogenase C-terminal" evidence="7">
    <location>
        <begin position="36"/>
        <end position="176"/>
    </location>
</feature>
<evidence type="ECO:0000256" key="4">
    <source>
        <dbReference type="ARBA" id="ARBA00022989"/>
    </source>
</evidence>
<dbReference type="Proteomes" id="UP000001593">
    <property type="component" value="Unassembled WGS sequence"/>
</dbReference>
<dbReference type="Pfam" id="PF02544">
    <property type="entry name" value="Steroid_dh"/>
    <property type="match status" value="1"/>
</dbReference>
<feature type="non-terminal residue" evidence="8">
    <location>
        <position position="1"/>
    </location>
</feature>
<dbReference type="eggNOG" id="KOG1638">
    <property type="taxonomic scope" value="Eukaryota"/>
</dbReference>
<evidence type="ECO:0000313" key="9">
    <source>
        <dbReference type="Proteomes" id="UP000001593"/>
    </source>
</evidence>
<evidence type="ECO:0000256" key="5">
    <source>
        <dbReference type="ARBA" id="ARBA00023136"/>
    </source>
</evidence>
<comment type="subcellular location">
    <subcellularLocation>
        <location evidence="1">Membrane</location>
        <topology evidence="1">Multi-pass membrane protein</topology>
    </subcellularLocation>
</comment>
<dbReference type="PANTHER" id="PTHR10556:SF35">
    <property type="entry name" value="3-OXO-5-ALPHA-STEROID 4-DEHYDROGENASE FAMILY PROTEIN"/>
    <property type="match status" value="1"/>
</dbReference>
<dbReference type="InParanoid" id="A7SFY9"/>
<evidence type="ECO:0000259" key="7">
    <source>
        <dbReference type="Pfam" id="PF02544"/>
    </source>
</evidence>
<organism evidence="8 9">
    <name type="scientific">Nematostella vectensis</name>
    <name type="common">Starlet sea anemone</name>
    <dbReference type="NCBI Taxonomy" id="45351"/>
    <lineage>
        <taxon>Eukaryota</taxon>
        <taxon>Metazoa</taxon>
        <taxon>Cnidaria</taxon>
        <taxon>Anthozoa</taxon>
        <taxon>Hexacorallia</taxon>
        <taxon>Actiniaria</taxon>
        <taxon>Edwardsiidae</taxon>
        <taxon>Nematostella</taxon>
    </lineage>
</organism>
<dbReference type="AlphaFoldDB" id="A7SFY9"/>
<protein>
    <recommendedName>
        <fullName evidence="7">3-oxo-5-alpha-steroid 4-dehydrogenase C-terminal domain-containing protein</fullName>
    </recommendedName>
</protein>
<keyword evidence="3 6" id="KW-0812">Transmembrane</keyword>
<feature type="non-terminal residue" evidence="8">
    <location>
        <position position="176"/>
    </location>
</feature>
<name>A7SFY9_NEMVE</name>
<comment type="similarity">
    <text evidence="2">Belongs to the steroid 5-alpha reductase family.</text>
</comment>
<dbReference type="GO" id="GO:0016627">
    <property type="term" value="F:oxidoreductase activity, acting on the CH-CH group of donors"/>
    <property type="evidence" value="ECO:0007669"/>
    <property type="project" value="InterPro"/>
</dbReference>
<evidence type="ECO:0000313" key="8">
    <source>
        <dbReference type="EMBL" id="EDO37345.1"/>
    </source>
</evidence>
<dbReference type="InterPro" id="IPR039357">
    <property type="entry name" value="SRD5A/TECR"/>
</dbReference>
<evidence type="ECO:0000256" key="2">
    <source>
        <dbReference type="ARBA" id="ARBA00007742"/>
    </source>
</evidence>
<evidence type="ECO:0000256" key="6">
    <source>
        <dbReference type="SAM" id="Phobius"/>
    </source>
</evidence>
<dbReference type="EMBL" id="DS469648">
    <property type="protein sequence ID" value="EDO37345.1"/>
    <property type="molecule type" value="Genomic_DNA"/>
</dbReference>